<sequence>MLCCPGMNIRDSVMSFDAMIENLDDFEGFESEGSGTVAAHTHSQDGLSDFGELNPELEFMSLENGRGRVTRDEIRGLGAATSRTDDLISLLMPQGTRRTTTATSSSFLPA</sequence>
<dbReference type="VEuPathDB" id="FungiDB:BO97DRAFT_82203"/>
<protein>
    <submittedName>
        <fullName evidence="1">Uncharacterized protein</fullName>
    </submittedName>
</protein>
<accession>A0A395I9V7</accession>
<dbReference type="RefSeq" id="XP_025556194.1">
    <property type="nucleotide sequence ID" value="XM_025701088.1"/>
</dbReference>
<evidence type="ECO:0000313" key="2">
    <source>
        <dbReference type="Proteomes" id="UP000248961"/>
    </source>
</evidence>
<dbReference type="AlphaFoldDB" id="A0A395I9V7"/>
<gene>
    <name evidence="1" type="ORF">BO97DRAFT_82203</name>
</gene>
<evidence type="ECO:0000313" key="1">
    <source>
        <dbReference type="EMBL" id="RAL17040.1"/>
    </source>
</evidence>
<name>A0A395I9V7_ASPHC</name>
<reference evidence="1 2" key="1">
    <citation type="submission" date="2018-02" db="EMBL/GenBank/DDBJ databases">
        <title>The genomes of Aspergillus section Nigri reveals drivers in fungal speciation.</title>
        <authorList>
            <consortium name="DOE Joint Genome Institute"/>
            <person name="Vesth T.C."/>
            <person name="Nybo J."/>
            <person name="Theobald S."/>
            <person name="Brandl J."/>
            <person name="Frisvad J.C."/>
            <person name="Nielsen K.F."/>
            <person name="Lyhne E.K."/>
            <person name="Kogle M.E."/>
            <person name="Kuo A."/>
            <person name="Riley R."/>
            <person name="Clum A."/>
            <person name="Nolan M."/>
            <person name="Lipzen A."/>
            <person name="Salamov A."/>
            <person name="Henrissat B."/>
            <person name="Wiebenga A."/>
            <person name="De vries R.P."/>
            <person name="Grigoriev I.V."/>
            <person name="Mortensen U.H."/>
            <person name="Andersen M.R."/>
            <person name="Baker S.E."/>
        </authorList>
    </citation>
    <scope>NUCLEOTIDE SEQUENCE [LARGE SCALE GENOMIC DNA]</scope>
    <source>
        <strain evidence="1 2">CBS 101889</strain>
    </source>
</reference>
<keyword evidence="2" id="KW-1185">Reference proteome</keyword>
<organism evidence="1 2">
    <name type="scientific">Aspergillus homomorphus (strain CBS 101889)</name>
    <dbReference type="NCBI Taxonomy" id="1450537"/>
    <lineage>
        <taxon>Eukaryota</taxon>
        <taxon>Fungi</taxon>
        <taxon>Dikarya</taxon>
        <taxon>Ascomycota</taxon>
        <taxon>Pezizomycotina</taxon>
        <taxon>Eurotiomycetes</taxon>
        <taxon>Eurotiomycetidae</taxon>
        <taxon>Eurotiales</taxon>
        <taxon>Aspergillaceae</taxon>
        <taxon>Aspergillus</taxon>
        <taxon>Aspergillus subgen. Circumdati</taxon>
    </lineage>
</organism>
<dbReference type="GeneID" id="37205377"/>
<dbReference type="Proteomes" id="UP000248961">
    <property type="component" value="Unassembled WGS sequence"/>
</dbReference>
<dbReference type="EMBL" id="KZ824268">
    <property type="protein sequence ID" value="RAL17040.1"/>
    <property type="molecule type" value="Genomic_DNA"/>
</dbReference>
<proteinExistence type="predicted"/>